<protein>
    <recommendedName>
        <fullName evidence="2 5">Cell shape-determining protein MreC</fullName>
    </recommendedName>
    <alternativeName>
        <fullName evidence="4 5">Cell shape protein MreC</fullName>
    </alternativeName>
</protein>
<name>H1XSC8_CALAY</name>
<gene>
    <name evidence="7" type="ORF">Cabys_453</name>
    <name evidence="8" type="ORF">Calab_1723</name>
</gene>
<dbReference type="Gene3D" id="2.40.10.340">
    <property type="entry name" value="Rod shape-determining protein MreC, domain 1"/>
    <property type="match status" value="1"/>
</dbReference>
<dbReference type="InterPro" id="IPR007221">
    <property type="entry name" value="MreC"/>
</dbReference>
<reference evidence="7 10" key="2">
    <citation type="submission" date="2016-11" db="EMBL/GenBank/DDBJ databases">
        <title>Genomic analysis of Caldithrix abyssi and proposal of a novel bacterial phylum Caldithrichaeota.</title>
        <authorList>
            <person name="Kublanov I."/>
            <person name="Sigalova O."/>
            <person name="Gavrilov S."/>
            <person name="Lebedinsky A."/>
            <person name="Ivanova N."/>
            <person name="Daum C."/>
            <person name="Reddy T."/>
            <person name="Klenk H.P."/>
            <person name="Goker M."/>
            <person name="Reva O."/>
            <person name="Miroshnichenko M."/>
            <person name="Kyprides N."/>
            <person name="Woyke T."/>
            <person name="Gelfand M."/>
        </authorList>
    </citation>
    <scope>NUCLEOTIDE SEQUENCE [LARGE SCALE GENOMIC DNA]</scope>
    <source>
        <strain evidence="7 10">LF13</strain>
    </source>
</reference>
<evidence type="ECO:0000256" key="3">
    <source>
        <dbReference type="ARBA" id="ARBA00022960"/>
    </source>
</evidence>
<evidence type="ECO:0000256" key="5">
    <source>
        <dbReference type="PIRNR" id="PIRNR038471"/>
    </source>
</evidence>
<proteinExistence type="inferred from homology"/>
<dbReference type="HOGENOM" id="CLU_042663_1_0_0"/>
<accession>H1XSC8</accession>
<evidence type="ECO:0000256" key="2">
    <source>
        <dbReference type="ARBA" id="ARBA00013855"/>
    </source>
</evidence>
<evidence type="ECO:0000313" key="8">
    <source>
        <dbReference type="EMBL" id="EHO41340.1"/>
    </source>
</evidence>
<dbReference type="KEGG" id="caby:Cabys_453"/>
<dbReference type="Pfam" id="PF04085">
    <property type="entry name" value="MreC"/>
    <property type="match status" value="1"/>
</dbReference>
<dbReference type="Proteomes" id="UP000004671">
    <property type="component" value="Chromosome"/>
</dbReference>
<dbReference type="STRING" id="880073.Cabys_453"/>
<dbReference type="InterPro" id="IPR042177">
    <property type="entry name" value="Cell/Rod_1"/>
</dbReference>
<feature type="domain" description="Rod shape-determining protein MreC beta-barrel core" evidence="6">
    <location>
        <begin position="127"/>
        <end position="259"/>
    </location>
</feature>
<evidence type="ECO:0000259" key="6">
    <source>
        <dbReference type="Pfam" id="PF04085"/>
    </source>
</evidence>
<dbReference type="GO" id="GO:0008360">
    <property type="term" value="P:regulation of cell shape"/>
    <property type="evidence" value="ECO:0007669"/>
    <property type="project" value="UniProtKB-KW"/>
</dbReference>
<evidence type="ECO:0000313" key="9">
    <source>
        <dbReference type="Proteomes" id="UP000004671"/>
    </source>
</evidence>
<dbReference type="OrthoDB" id="9811827at2"/>
<dbReference type="PANTHER" id="PTHR34138">
    <property type="entry name" value="CELL SHAPE-DETERMINING PROTEIN MREC"/>
    <property type="match status" value="1"/>
</dbReference>
<sequence length="269" mass="30578" precursor="true">MNIFSSFFIRNKEGLTLFFYLLLSFLFMTTSDRALVEGLRRVSVQTIGRIESTVSIFRSYFNLYEKNSELRRQNTLLSFENFQLQEALLENIRLKKFLKISYQFKYKLIPAKVIGYSPHEIVTGFRIIAKGITEKHKGAAVMTVGGLVGRVVETSPPFAICQILLDPTSRVSVRIQRNREVGVVSWDGENGLQLNYIPNTIEVLPGDIIFTSGLSQIYPPNIKVGVVTAIEKNPNEMFQKIRVKPSVNFGALEEVFIVEMEPSVDEARK</sequence>
<evidence type="ECO:0000256" key="1">
    <source>
        <dbReference type="ARBA" id="ARBA00009369"/>
    </source>
</evidence>
<comment type="similarity">
    <text evidence="1 5">Belongs to the MreC family.</text>
</comment>
<evidence type="ECO:0000256" key="4">
    <source>
        <dbReference type="ARBA" id="ARBA00032089"/>
    </source>
</evidence>
<dbReference type="AlphaFoldDB" id="H1XSC8"/>
<dbReference type="EMBL" id="CM001402">
    <property type="protein sequence ID" value="EHO41340.1"/>
    <property type="molecule type" value="Genomic_DNA"/>
</dbReference>
<reference evidence="8 9" key="1">
    <citation type="submission" date="2011-09" db="EMBL/GenBank/DDBJ databases">
        <title>The permanent draft genome of Caldithrix abyssi DSM 13497.</title>
        <authorList>
            <consortium name="US DOE Joint Genome Institute (JGI-PGF)"/>
            <person name="Lucas S."/>
            <person name="Han J."/>
            <person name="Lapidus A."/>
            <person name="Bruce D."/>
            <person name="Goodwin L."/>
            <person name="Pitluck S."/>
            <person name="Peters L."/>
            <person name="Kyrpides N."/>
            <person name="Mavromatis K."/>
            <person name="Ivanova N."/>
            <person name="Mikhailova N."/>
            <person name="Chertkov O."/>
            <person name="Detter J.C."/>
            <person name="Tapia R."/>
            <person name="Han C."/>
            <person name="Land M."/>
            <person name="Hauser L."/>
            <person name="Markowitz V."/>
            <person name="Cheng J.-F."/>
            <person name="Hugenholtz P."/>
            <person name="Woyke T."/>
            <person name="Wu D."/>
            <person name="Spring S."/>
            <person name="Brambilla E."/>
            <person name="Klenk H.-P."/>
            <person name="Eisen J.A."/>
        </authorList>
    </citation>
    <scope>NUCLEOTIDE SEQUENCE [LARGE SCALE GENOMIC DNA]</scope>
    <source>
        <strain evidence="8 9">DSM 13497</strain>
    </source>
</reference>
<dbReference type="InParanoid" id="H1XSC8"/>
<dbReference type="InterPro" id="IPR055342">
    <property type="entry name" value="MreC_beta-barrel_core"/>
</dbReference>
<dbReference type="PANTHER" id="PTHR34138:SF1">
    <property type="entry name" value="CELL SHAPE-DETERMINING PROTEIN MREC"/>
    <property type="match status" value="1"/>
</dbReference>
<dbReference type="PaxDb" id="880073-Calab_1723"/>
<organism evidence="8 9">
    <name type="scientific">Caldithrix abyssi DSM 13497</name>
    <dbReference type="NCBI Taxonomy" id="880073"/>
    <lineage>
        <taxon>Bacteria</taxon>
        <taxon>Pseudomonadati</taxon>
        <taxon>Calditrichota</taxon>
        <taxon>Calditrichia</taxon>
        <taxon>Calditrichales</taxon>
        <taxon>Calditrichaceae</taxon>
        <taxon>Caldithrix</taxon>
    </lineage>
</organism>
<dbReference type="RefSeq" id="WP_006928438.1">
    <property type="nucleotide sequence ID" value="NZ_CM001402.1"/>
</dbReference>
<dbReference type="Proteomes" id="UP000183868">
    <property type="component" value="Chromosome"/>
</dbReference>
<dbReference type="Gene3D" id="2.40.10.350">
    <property type="entry name" value="Rod shape-determining protein MreC, domain 2"/>
    <property type="match status" value="1"/>
</dbReference>
<keyword evidence="9" id="KW-1185">Reference proteome</keyword>
<comment type="function">
    <text evidence="5">Involved in formation and maintenance of cell shape.</text>
</comment>
<keyword evidence="3 5" id="KW-0133">Cell shape</keyword>
<dbReference type="FunCoup" id="H1XSC8">
    <property type="interactions" value="316"/>
</dbReference>
<evidence type="ECO:0000313" key="7">
    <source>
        <dbReference type="EMBL" id="APF17204.1"/>
    </source>
</evidence>
<dbReference type="InterPro" id="IPR042175">
    <property type="entry name" value="Cell/Rod_MreC_2"/>
</dbReference>
<evidence type="ECO:0000313" key="10">
    <source>
        <dbReference type="Proteomes" id="UP000183868"/>
    </source>
</evidence>
<dbReference type="PIRSF" id="PIRSF038471">
    <property type="entry name" value="MreC"/>
    <property type="match status" value="1"/>
</dbReference>
<dbReference type="GO" id="GO:0005886">
    <property type="term" value="C:plasma membrane"/>
    <property type="evidence" value="ECO:0007669"/>
    <property type="project" value="TreeGrafter"/>
</dbReference>
<dbReference type="eggNOG" id="COG1792">
    <property type="taxonomic scope" value="Bacteria"/>
</dbReference>
<dbReference type="EMBL" id="CP018099">
    <property type="protein sequence ID" value="APF17204.1"/>
    <property type="molecule type" value="Genomic_DNA"/>
</dbReference>